<keyword evidence="4" id="KW-1185">Reference proteome</keyword>
<gene>
    <name evidence="3" type="ORF">EJB05_01920</name>
</gene>
<organism evidence="3 4">
    <name type="scientific">Eragrostis curvula</name>
    <name type="common">weeping love grass</name>
    <dbReference type="NCBI Taxonomy" id="38414"/>
    <lineage>
        <taxon>Eukaryota</taxon>
        <taxon>Viridiplantae</taxon>
        <taxon>Streptophyta</taxon>
        <taxon>Embryophyta</taxon>
        <taxon>Tracheophyta</taxon>
        <taxon>Spermatophyta</taxon>
        <taxon>Magnoliopsida</taxon>
        <taxon>Liliopsida</taxon>
        <taxon>Poales</taxon>
        <taxon>Poaceae</taxon>
        <taxon>PACMAD clade</taxon>
        <taxon>Chloridoideae</taxon>
        <taxon>Eragrostideae</taxon>
        <taxon>Eragrostidinae</taxon>
        <taxon>Eragrostis</taxon>
    </lineage>
</organism>
<evidence type="ECO:0000313" key="3">
    <source>
        <dbReference type="EMBL" id="TVU50545.1"/>
    </source>
</evidence>
<protein>
    <submittedName>
        <fullName evidence="3">Uncharacterized protein</fullName>
    </submittedName>
</protein>
<dbReference type="Pfam" id="PF12937">
    <property type="entry name" value="F-box-like"/>
    <property type="match status" value="1"/>
</dbReference>
<dbReference type="Proteomes" id="UP000324897">
    <property type="component" value="Chromosome 6"/>
</dbReference>
<dbReference type="OrthoDB" id="649480at2759"/>
<dbReference type="Gene3D" id="1.20.1280.50">
    <property type="match status" value="1"/>
</dbReference>
<feature type="domain" description="F-box" evidence="1">
    <location>
        <begin position="24"/>
        <end position="58"/>
    </location>
</feature>
<dbReference type="SUPFAM" id="SSF81383">
    <property type="entry name" value="F-box domain"/>
    <property type="match status" value="1"/>
</dbReference>
<dbReference type="EMBL" id="RWGY01000002">
    <property type="protein sequence ID" value="TVU50545.1"/>
    <property type="molecule type" value="Genomic_DNA"/>
</dbReference>
<name>A0A5J9WRP0_9POAL</name>
<dbReference type="AlphaFoldDB" id="A0A5J9WRP0"/>
<evidence type="ECO:0000259" key="2">
    <source>
        <dbReference type="Pfam" id="PF23635"/>
    </source>
</evidence>
<feature type="domain" description="F-box protein AT5G49610-like beta-propeller" evidence="2">
    <location>
        <begin position="137"/>
        <end position="362"/>
    </location>
</feature>
<proteinExistence type="predicted"/>
<feature type="non-terminal residue" evidence="3">
    <location>
        <position position="1"/>
    </location>
</feature>
<sequence length="406" mass="45686">MKPDASPATTVAVLSNDDLLGEFLIRLPDLPSLASAALVSKRWRRVASDPAVLRRFNLSRRPRLLGVIFSDRGDMPFPCRCPKLRFVPSHGGNPRLASAAEAGDFLFEHLPDGSDGAAASGASRRRDDKWRLRGCDGGLLLLTRGGDSRDLAVYDPFARTAVFFPPPPDALPLRKWWHVVSFAFVVDESDGSFQVIAVHFSHELEAAIFCSRTRDWAAVPTDGLEFDHCGDGDGVRAGRFAYWRSETKKVPYSIWDDAIYIGGEDILVLDTGTMEWSVIAAPFAVGESYCVADIAELGGLCLVSSKEQLLQIWVRENDDEKWVIKKEVSLLKEFGFLKNIRRDEWMKRVRPLAMRGDYVLMEFWSIRKSHSYLLLLNLKTMKLDMFRNDATQPYRGPAFPFFMSSE</sequence>
<evidence type="ECO:0000313" key="4">
    <source>
        <dbReference type="Proteomes" id="UP000324897"/>
    </source>
</evidence>
<evidence type="ECO:0000259" key="1">
    <source>
        <dbReference type="Pfam" id="PF12937"/>
    </source>
</evidence>
<dbReference type="Pfam" id="PF23635">
    <property type="entry name" value="Beta-prop_AT5G49610-like"/>
    <property type="match status" value="1"/>
</dbReference>
<dbReference type="Gramene" id="TVU50545">
    <property type="protein sequence ID" value="TVU50545"/>
    <property type="gene ID" value="EJB05_01920"/>
</dbReference>
<reference evidence="3 4" key="1">
    <citation type="journal article" date="2019" name="Sci. Rep.">
        <title>A high-quality genome of Eragrostis curvula grass provides insights into Poaceae evolution and supports new strategies to enhance forage quality.</title>
        <authorList>
            <person name="Carballo J."/>
            <person name="Santos B.A.C.M."/>
            <person name="Zappacosta D."/>
            <person name="Garbus I."/>
            <person name="Selva J.P."/>
            <person name="Gallo C.A."/>
            <person name="Diaz A."/>
            <person name="Albertini E."/>
            <person name="Caccamo M."/>
            <person name="Echenique V."/>
        </authorList>
    </citation>
    <scope>NUCLEOTIDE SEQUENCE [LARGE SCALE GENOMIC DNA]</scope>
    <source>
        <strain evidence="4">cv. Victoria</strain>
        <tissue evidence="3">Leaf</tissue>
    </source>
</reference>
<dbReference type="InterPro" id="IPR036047">
    <property type="entry name" value="F-box-like_dom_sf"/>
</dbReference>
<dbReference type="InterPro" id="IPR056594">
    <property type="entry name" value="AT5G49610-like_b-prop"/>
</dbReference>
<dbReference type="InterPro" id="IPR001810">
    <property type="entry name" value="F-box_dom"/>
</dbReference>
<dbReference type="PANTHER" id="PTHR33207">
    <property type="entry name" value="F-BOX DOMAIN CONTAINING PROTEIN-RELATED"/>
    <property type="match status" value="1"/>
</dbReference>
<comment type="caution">
    <text evidence="3">The sequence shown here is derived from an EMBL/GenBank/DDBJ whole genome shotgun (WGS) entry which is preliminary data.</text>
</comment>
<accession>A0A5J9WRP0</accession>